<dbReference type="GeneID" id="5128547"/>
<evidence type="ECO:0000256" key="1">
    <source>
        <dbReference type="ARBA" id="ARBA00004123"/>
    </source>
</evidence>
<feature type="domain" description="PIN" evidence="7">
    <location>
        <begin position="102"/>
        <end position="231"/>
    </location>
</feature>
<dbReference type="Gene3D" id="3.40.50.1010">
    <property type="entry name" value="5'-nuclease"/>
    <property type="match status" value="1"/>
</dbReference>
<protein>
    <recommendedName>
        <fullName evidence="5">Transcriptional protein SWT1</fullName>
    </recommendedName>
</protein>
<dbReference type="RefSeq" id="XP_001487035.2">
    <property type="nucleotide sequence ID" value="XM_001486985.1"/>
</dbReference>
<dbReference type="EMBL" id="CH408155">
    <property type="protein sequence ID" value="EDK36314.2"/>
    <property type="molecule type" value="Genomic_DNA"/>
</dbReference>
<evidence type="ECO:0000256" key="6">
    <source>
        <dbReference type="SAM" id="MobiDB-lite"/>
    </source>
</evidence>
<dbReference type="FunCoup" id="A5DAV7">
    <property type="interactions" value="14"/>
</dbReference>
<dbReference type="GO" id="GO:0005737">
    <property type="term" value="C:cytoplasm"/>
    <property type="evidence" value="ECO:0007669"/>
    <property type="project" value="EnsemblFungi"/>
</dbReference>
<dbReference type="InterPro" id="IPR029060">
    <property type="entry name" value="PIN-like_dom_sf"/>
</dbReference>
<dbReference type="InterPro" id="IPR002716">
    <property type="entry name" value="PIN_dom"/>
</dbReference>
<accession>A5DAV7</accession>
<dbReference type="eggNOG" id="KOG4689">
    <property type="taxonomic scope" value="Eukaryota"/>
</dbReference>
<dbReference type="GO" id="GO:0004521">
    <property type="term" value="F:RNA endonuclease activity"/>
    <property type="evidence" value="ECO:0007669"/>
    <property type="project" value="EnsemblFungi"/>
</dbReference>
<dbReference type="GO" id="GO:0005634">
    <property type="term" value="C:nucleus"/>
    <property type="evidence" value="ECO:0007669"/>
    <property type="project" value="UniProtKB-SubCell"/>
</dbReference>
<sequence length="433" mass="48897">MLPSKYALGGLSSEQSSKTVTVGRRRPVKPVNYVLKTIESRVNSAADKSSEDIEMVPMDDFSEVEAISDYVVHRRNQGLTSDEVMDLDLEDAHVSPSALDYAYLVVDTNFLLSHLNILDDLKKTGSKYKLKVVVPMAAIKELDGLKKSTRIADLDGELSGKSVGHLARWANDWIYAALATNSDSVVGQKMSQVIDKFATQDDAILDCCLFYQKTYPSSLVVLLSNDKNLCMKALTNEVLTVSYRPKMTAKLIGEMVLNENQRRNVQSPRSPIDLLDQLHNHSQTPEPVAMESNNHVKADQDIKNIISSEIQKLTIGAVDKCMRTAYGDDLDLIRDYERSNIRNLNDVLRVLELFWLPVFSSYLKRSKISFQKSRVQENTKFAEVPHNQADLIAFVGFWSEILKRIYEKEMNQTENNALAQLTQRWRNLAQNSG</sequence>
<evidence type="ECO:0000313" key="8">
    <source>
        <dbReference type="EMBL" id="EDK36314.2"/>
    </source>
</evidence>
<dbReference type="InterPro" id="IPR049014">
    <property type="entry name" value="SWT1_C"/>
</dbReference>
<dbReference type="HOGENOM" id="CLU_048317_0_0_1"/>
<keyword evidence="9" id="KW-1185">Reference proteome</keyword>
<keyword evidence="3" id="KW-0539">Nucleus</keyword>
<dbReference type="VEuPathDB" id="FungiDB:PGUG_00412"/>
<dbReference type="Pfam" id="PF13638">
    <property type="entry name" value="PIN_4"/>
    <property type="match status" value="1"/>
</dbReference>
<comment type="similarity">
    <text evidence="4">Belongs to the SWT1 family.</text>
</comment>
<dbReference type="GO" id="GO:0071032">
    <property type="term" value="P:nuclear mRNA surveillance of mRNP export"/>
    <property type="evidence" value="ECO:0007669"/>
    <property type="project" value="EnsemblFungi"/>
</dbReference>
<evidence type="ECO:0000256" key="5">
    <source>
        <dbReference type="ARBA" id="ARBA00074620"/>
    </source>
</evidence>
<dbReference type="Proteomes" id="UP000001997">
    <property type="component" value="Unassembled WGS sequence"/>
</dbReference>
<keyword evidence="2" id="KW-0804">Transcription</keyword>
<gene>
    <name evidence="8" type="ORF">PGUG_00412</name>
</gene>
<evidence type="ECO:0000313" key="9">
    <source>
        <dbReference type="Proteomes" id="UP000001997"/>
    </source>
</evidence>
<dbReference type="PANTHER" id="PTHR16161:SF0">
    <property type="entry name" value="TRANSCRIPTIONAL PROTEIN SWT1"/>
    <property type="match status" value="1"/>
</dbReference>
<dbReference type="KEGG" id="pgu:PGUG_00412"/>
<evidence type="ECO:0000256" key="2">
    <source>
        <dbReference type="ARBA" id="ARBA00023163"/>
    </source>
</evidence>
<evidence type="ECO:0000256" key="4">
    <source>
        <dbReference type="ARBA" id="ARBA00060839"/>
    </source>
</evidence>
<reference evidence="8 9" key="1">
    <citation type="journal article" date="2009" name="Nature">
        <title>Evolution of pathogenicity and sexual reproduction in eight Candida genomes.</title>
        <authorList>
            <person name="Butler G."/>
            <person name="Rasmussen M.D."/>
            <person name="Lin M.F."/>
            <person name="Santos M.A."/>
            <person name="Sakthikumar S."/>
            <person name="Munro C.A."/>
            <person name="Rheinbay E."/>
            <person name="Grabherr M."/>
            <person name="Forche A."/>
            <person name="Reedy J.L."/>
            <person name="Agrafioti I."/>
            <person name="Arnaud M.B."/>
            <person name="Bates S."/>
            <person name="Brown A.J."/>
            <person name="Brunke S."/>
            <person name="Costanzo M.C."/>
            <person name="Fitzpatrick D.A."/>
            <person name="de Groot P.W."/>
            <person name="Harris D."/>
            <person name="Hoyer L.L."/>
            <person name="Hube B."/>
            <person name="Klis F.M."/>
            <person name="Kodira C."/>
            <person name="Lennard N."/>
            <person name="Logue M.E."/>
            <person name="Martin R."/>
            <person name="Neiman A.M."/>
            <person name="Nikolaou E."/>
            <person name="Quail M.A."/>
            <person name="Quinn J."/>
            <person name="Santos M.C."/>
            <person name="Schmitzberger F.F."/>
            <person name="Sherlock G."/>
            <person name="Shah P."/>
            <person name="Silverstein K.A."/>
            <person name="Skrzypek M.S."/>
            <person name="Soll D."/>
            <person name="Staggs R."/>
            <person name="Stansfield I."/>
            <person name="Stumpf M.P."/>
            <person name="Sudbery P.E."/>
            <person name="Srikantha T."/>
            <person name="Zeng Q."/>
            <person name="Berman J."/>
            <person name="Berriman M."/>
            <person name="Heitman J."/>
            <person name="Gow N.A."/>
            <person name="Lorenz M.C."/>
            <person name="Birren B.W."/>
            <person name="Kellis M."/>
            <person name="Cuomo C.A."/>
        </authorList>
    </citation>
    <scope>NUCLEOTIDE SEQUENCE [LARGE SCALE GENOMIC DNA]</scope>
    <source>
        <strain evidence="9">ATCC 6260 / CBS 566 / DSM 6381 / JCM 1539 / NBRC 10279 / NRRL Y-324</strain>
    </source>
</reference>
<dbReference type="OrthoDB" id="2017974at2759"/>
<dbReference type="CDD" id="cd18727">
    <property type="entry name" value="PIN_Swt1-like"/>
    <property type="match status" value="1"/>
</dbReference>
<dbReference type="InterPro" id="IPR052626">
    <property type="entry name" value="SWT1_Regulator"/>
</dbReference>
<feature type="region of interest" description="Disordered" evidence="6">
    <location>
        <begin position="1"/>
        <end position="23"/>
    </location>
</feature>
<dbReference type="PANTHER" id="PTHR16161">
    <property type="entry name" value="TRANSCRIPTIONAL PROTEIN SWT1"/>
    <property type="match status" value="1"/>
</dbReference>
<organism evidence="8 9">
    <name type="scientific">Meyerozyma guilliermondii (strain ATCC 6260 / CBS 566 / DSM 6381 / JCM 1539 / NBRC 10279 / NRRL Y-324)</name>
    <name type="common">Yeast</name>
    <name type="synonym">Candida guilliermondii</name>
    <dbReference type="NCBI Taxonomy" id="294746"/>
    <lineage>
        <taxon>Eukaryota</taxon>
        <taxon>Fungi</taxon>
        <taxon>Dikarya</taxon>
        <taxon>Ascomycota</taxon>
        <taxon>Saccharomycotina</taxon>
        <taxon>Pichiomycetes</taxon>
        <taxon>Debaryomycetaceae</taxon>
        <taxon>Meyerozyma</taxon>
    </lineage>
</organism>
<comment type="subcellular location">
    <subcellularLocation>
        <location evidence="1">Nucleus</location>
    </subcellularLocation>
</comment>
<dbReference type="AlphaFoldDB" id="A5DAV7"/>
<dbReference type="SUPFAM" id="SSF88723">
    <property type="entry name" value="PIN domain-like"/>
    <property type="match status" value="1"/>
</dbReference>
<evidence type="ECO:0000259" key="7">
    <source>
        <dbReference type="SMART" id="SM00670"/>
    </source>
</evidence>
<evidence type="ECO:0000256" key="3">
    <source>
        <dbReference type="ARBA" id="ARBA00023242"/>
    </source>
</evidence>
<dbReference type="SMART" id="SM00670">
    <property type="entry name" value="PINc"/>
    <property type="match status" value="1"/>
</dbReference>
<dbReference type="OMA" id="WANDWIY"/>
<dbReference type="FunFam" id="3.40.50.1010:FF:000045">
    <property type="entry name" value="Transcriptional protein swt1"/>
    <property type="match status" value="1"/>
</dbReference>
<name>A5DAV7_PICGU</name>
<dbReference type="Pfam" id="PF21693">
    <property type="entry name" value="SWT1_3rd"/>
    <property type="match status" value="1"/>
</dbReference>
<dbReference type="InParanoid" id="A5DAV7"/>
<proteinExistence type="inferred from homology"/>